<proteinExistence type="predicted"/>
<name>A0ACC2J1B2_9PEZI</name>
<dbReference type="EMBL" id="JAPUUL010003868">
    <property type="protein sequence ID" value="KAJ8121248.1"/>
    <property type="molecule type" value="Genomic_DNA"/>
</dbReference>
<sequence>MQSFFSGHLLKLFDEKSTPSPSAEPAAVDDWADVAVDNRTGNAGVVELPQRHLAPTHISPSFDMIPDVETVSRPDELLLKPPYHLIVYGGGKTFMEVQCSHSPTLQFLSDYLIKWSRTNHNNTTRVKFPSSTPQPAHCSVSFNVTDTIPIAAPVRRGQVTSIGIRTWRRIRSANSQLGDDALHGANHLTDDPPRSDRGRARLQARFARWVAMDLPERCRIQRQPVLSSIDSLGAELEVVCIIPYM</sequence>
<organism evidence="1 2">
    <name type="scientific">Lasiodiplodia mahajangana</name>
    <dbReference type="NCBI Taxonomy" id="1108764"/>
    <lineage>
        <taxon>Eukaryota</taxon>
        <taxon>Fungi</taxon>
        <taxon>Dikarya</taxon>
        <taxon>Ascomycota</taxon>
        <taxon>Pezizomycotina</taxon>
        <taxon>Dothideomycetes</taxon>
        <taxon>Dothideomycetes incertae sedis</taxon>
        <taxon>Botryosphaeriales</taxon>
        <taxon>Botryosphaeriaceae</taxon>
        <taxon>Lasiodiplodia</taxon>
    </lineage>
</organism>
<reference evidence="1" key="1">
    <citation type="submission" date="2022-12" db="EMBL/GenBank/DDBJ databases">
        <title>Genome Sequence of Lasiodiplodia mahajangana.</title>
        <authorList>
            <person name="Buettner E."/>
        </authorList>
    </citation>
    <scope>NUCLEOTIDE SEQUENCE</scope>
    <source>
        <strain evidence="1">VT137</strain>
    </source>
</reference>
<evidence type="ECO:0000313" key="2">
    <source>
        <dbReference type="Proteomes" id="UP001153332"/>
    </source>
</evidence>
<dbReference type="Proteomes" id="UP001153332">
    <property type="component" value="Unassembled WGS sequence"/>
</dbReference>
<protein>
    <submittedName>
        <fullName evidence="1">Uncharacterized protein</fullName>
    </submittedName>
</protein>
<accession>A0ACC2J1B2</accession>
<gene>
    <name evidence="1" type="ORF">O1611_g10149</name>
</gene>
<evidence type="ECO:0000313" key="1">
    <source>
        <dbReference type="EMBL" id="KAJ8121248.1"/>
    </source>
</evidence>
<keyword evidence="2" id="KW-1185">Reference proteome</keyword>
<comment type="caution">
    <text evidence="1">The sequence shown here is derived from an EMBL/GenBank/DDBJ whole genome shotgun (WGS) entry which is preliminary data.</text>
</comment>